<proteinExistence type="predicted"/>
<name>A0ABW0YT76_9BACI</name>
<accession>A0ABW0YT76</accession>
<sequence>MEKEFRKKKWGDERKLEKPIEDIEKGENNTVLSKKDINQIHLLQRQVKGLQKENNELDRKLDIVESFFQENKDIYQDFENYLTEVDRQDSQEINKDQGTEKRKGQAQDEVLKIQNRKAEEVDL</sequence>
<reference evidence="3" key="1">
    <citation type="journal article" date="2019" name="Int. J. Syst. Evol. Microbiol.">
        <title>The Global Catalogue of Microorganisms (GCM) 10K type strain sequencing project: providing services to taxonomists for standard genome sequencing and annotation.</title>
        <authorList>
            <consortium name="The Broad Institute Genomics Platform"/>
            <consortium name="The Broad Institute Genome Sequencing Center for Infectious Disease"/>
            <person name="Wu L."/>
            <person name="Ma J."/>
        </authorList>
    </citation>
    <scope>NUCLEOTIDE SEQUENCE [LARGE SCALE GENOMIC DNA]</scope>
    <source>
        <strain evidence="3">CECT 7184</strain>
    </source>
</reference>
<comment type="caution">
    <text evidence="2">The sequence shown here is derived from an EMBL/GenBank/DDBJ whole genome shotgun (WGS) entry which is preliminary data.</text>
</comment>
<keyword evidence="3" id="KW-1185">Reference proteome</keyword>
<protein>
    <recommendedName>
        <fullName evidence="4">DUF4200 domain-containing protein</fullName>
    </recommendedName>
</protein>
<evidence type="ECO:0000313" key="2">
    <source>
        <dbReference type="EMBL" id="MFC5714383.1"/>
    </source>
</evidence>
<evidence type="ECO:0000256" key="1">
    <source>
        <dbReference type="SAM" id="MobiDB-lite"/>
    </source>
</evidence>
<dbReference type="Proteomes" id="UP001596142">
    <property type="component" value="Unassembled WGS sequence"/>
</dbReference>
<dbReference type="RefSeq" id="WP_385943067.1">
    <property type="nucleotide sequence ID" value="NZ_JBHSOZ010000016.1"/>
</dbReference>
<evidence type="ECO:0000313" key="3">
    <source>
        <dbReference type="Proteomes" id="UP001596142"/>
    </source>
</evidence>
<organism evidence="2 3">
    <name type="scientific">Thalassorhabdus alkalitolerans</name>
    <dbReference type="NCBI Taxonomy" id="2282697"/>
    <lineage>
        <taxon>Bacteria</taxon>
        <taxon>Bacillati</taxon>
        <taxon>Bacillota</taxon>
        <taxon>Bacilli</taxon>
        <taxon>Bacillales</taxon>
        <taxon>Bacillaceae</taxon>
        <taxon>Thalassorhabdus</taxon>
    </lineage>
</organism>
<evidence type="ECO:0008006" key="4">
    <source>
        <dbReference type="Google" id="ProtNLM"/>
    </source>
</evidence>
<dbReference type="EMBL" id="JBHSOZ010000016">
    <property type="protein sequence ID" value="MFC5714383.1"/>
    <property type="molecule type" value="Genomic_DNA"/>
</dbReference>
<feature type="region of interest" description="Disordered" evidence="1">
    <location>
        <begin position="86"/>
        <end position="111"/>
    </location>
</feature>
<gene>
    <name evidence="2" type="ORF">ACFPU1_16680</name>
</gene>